<dbReference type="InterPro" id="IPR028013">
    <property type="entry name" value="DUF4437"/>
</dbReference>
<accession>A0A1E3V4N5</accession>
<evidence type="ECO:0000256" key="1">
    <source>
        <dbReference type="SAM" id="SignalP"/>
    </source>
</evidence>
<feature type="signal peptide" evidence="1">
    <location>
        <begin position="1"/>
        <end position="23"/>
    </location>
</feature>
<dbReference type="EMBL" id="LYBW01000065">
    <property type="protein sequence ID" value="ODR88387.1"/>
    <property type="molecule type" value="Genomic_DNA"/>
</dbReference>
<dbReference type="OrthoDB" id="7506908at2"/>
<dbReference type="Gene3D" id="2.60.120.10">
    <property type="entry name" value="Jelly Rolls"/>
    <property type="match status" value="1"/>
</dbReference>
<feature type="chain" id="PRO_5009137877" description="Cupin" evidence="1">
    <location>
        <begin position="24"/>
        <end position="156"/>
    </location>
</feature>
<sequence>MKIASMLAVGWIGFCGITSFASAEDAHTIAAPDDVKWGPAPKVLPAGAEAAVLFGDPGKEGLFALRLKVPSGYAVPPHTHPVDEVVTVVSGTINLGMGETADRSAAKALPAGSFFALPPGTAHFAYFDEETVIQITTNGPWGIKYVNPAEDPQQSQ</sequence>
<dbReference type="Pfam" id="PF14499">
    <property type="entry name" value="DUF4437"/>
    <property type="match status" value="1"/>
</dbReference>
<proteinExistence type="predicted"/>
<evidence type="ECO:0000313" key="3">
    <source>
        <dbReference type="Proteomes" id="UP000094342"/>
    </source>
</evidence>
<gene>
    <name evidence="2" type="ORF">A8M32_25635</name>
</gene>
<evidence type="ECO:0000313" key="2">
    <source>
        <dbReference type="EMBL" id="ODR88387.1"/>
    </source>
</evidence>
<evidence type="ECO:0008006" key="4">
    <source>
        <dbReference type="Google" id="ProtNLM"/>
    </source>
</evidence>
<dbReference type="InterPro" id="IPR011051">
    <property type="entry name" value="RmlC_Cupin_sf"/>
</dbReference>
<dbReference type="SUPFAM" id="SSF51182">
    <property type="entry name" value="RmlC-like cupins"/>
    <property type="match status" value="1"/>
</dbReference>
<dbReference type="RefSeq" id="WP_069461243.1">
    <property type="nucleotide sequence ID" value="NZ_LYBW01000065.1"/>
</dbReference>
<dbReference type="AlphaFoldDB" id="A0A1E3V4N5"/>
<name>A0A1E3V4N5_9HYPH</name>
<keyword evidence="3" id="KW-1185">Reference proteome</keyword>
<protein>
    <recommendedName>
        <fullName evidence="4">Cupin</fullName>
    </recommendedName>
</protein>
<reference evidence="3" key="1">
    <citation type="submission" date="2016-05" db="EMBL/GenBank/DDBJ databases">
        <authorList>
            <person name="Li Y."/>
        </authorList>
    </citation>
    <scope>NUCLEOTIDE SEQUENCE [LARGE SCALE GENOMIC DNA]</scope>
    <source>
        <strain evidence="3">YIC4027</strain>
    </source>
</reference>
<comment type="caution">
    <text evidence="2">The sequence shown here is derived from an EMBL/GenBank/DDBJ whole genome shotgun (WGS) entry which is preliminary data.</text>
</comment>
<dbReference type="InterPro" id="IPR014710">
    <property type="entry name" value="RmlC-like_jellyroll"/>
</dbReference>
<dbReference type="Proteomes" id="UP000094342">
    <property type="component" value="Unassembled WGS sequence"/>
</dbReference>
<dbReference type="CDD" id="cd06989">
    <property type="entry name" value="cupin_DRT102"/>
    <property type="match status" value="1"/>
</dbReference>
<keyword evidence="1" id="KW-0732">Signal</keyword>
<organism evidence="2 3">
    <name type="scientific">Sinorhizobium alkalisoli</name>
    <dbReference type="NCBI Taxonomy" id="1752398"/>
    <lineage>
        <taxon>Bacteria</taxon>
        <taxon>Pseudomonadati</taxon>
        <taxon>Pseudomonadota</taxon>
        <taxon>Alphaproteobacteria</taxon>
        <taxon>Hyphomicrobiales</taxon>
        <taxon>Rhizobiaceae</taxon>
        <taxon>Sinorhizobium/Ensifer group</taxon>
        <taxon>Sinorhizobium</taxon>
    </lineage>
</organism>